<dbReference type="InterPro" id="IPR030381">
    <property type="entry name" value="G_DYNAMIN_dom"/>
</dbReference>
<dbReference type="Gene3D" id="1.20.5.110">
    <property type="match status" value="1"/>
</dbReference>
<keyword evidence="2" id="KW-0812">Transmembrane</keyword>
<name>A0A8V0ZCG8_CHICK</name>
<evidence type="ECO:0000313" key="14">
    <source>
        <dbReference type="Proteomes" id="UP000000539"/>
    </source>
</evidence>
<evidence type="ECO:0000256" key="1">
    <source>
        <dbReference type="ARBA" id="ARBA00004374"/>
    </source>
</evidence>
<dbReference type="OrthoDB" id="6256226at2759"/>
<dbReference type="FunFam" id="1.20.5.110:FF:000012">
    <property type="entry name" value="Mitofusin 2"/>
    <property type="match status" value="1"/>
</dbReference>
<dbReference type="Proteomes" id="UP000000539">
    <property type="component" value="Chromosome 9"/>
</dbReference>
<evidence type="ECO:0000256" key="9">
    <source>
        <dbReference type="ARBA" id="ARBA00023134"/>
    </source>
</evidence>
<evidence type="ECO:0000256" key="8">
    <source>
        <dbReference type="ARBA" id="ARBA00023128"/>
    </source>
</evidence>
<protein>
    <submittedName>
        <fullName evidence="13">Mitofusin 1</fullName>
    </submittedName>
</protein>
<dbReference type="SUPFAM" id="SSF111479">
    <property type="entry name" value="Fzo-like conserved region"/>
    <property type="match status" value="1"/>
</dbReference>
<organism evidence="13 14">
    <name type="scientific">Gallus gallus</name>
    <name type="common">Chicken</name>
    <dbReference type="NCBI Taxonomy" id="9031"/>
    <lineage>
        <taxon>Eukaryota</taxon>
        <taxon>Metazoa</taxon>
        <taxon>Chordata</taxon>
        <taxon>Craniata</taxon>
        <taxon>Vertebrata</taxon>
        <taxon>Euteleostomi</taxon>
        <taxon>Archelosauria</taxon>
        <taxon>Archosauria</taxon>
        <taxon>Dinosauria</taxon>
        <taxon>Saurischia</taxon>
        <taxon>Theropoda</taxon>
        <taxon>Coelurosauria</taxon>
        <taxon>Aves</taxon>
        <taxon>Neognathae</taxon>
        <taxon>Galloanserae</taxon>
        <taxon>Galliformes</taxon>
        <taxon>Phasianidae</taxon>
        <taxon>Phasianinae</taxon>
        <taxon>Gallus</taxon>
    </lineage>
</organism>
<evidence type="ECO:0000256" key="2">
    <source>
        <dbReference type="ARBA" id="ARBA00022692"/>
    </source>
</evidence>
<dbReference type="SUPFAM" id="SSF52540">
    <property type="entry name" value="P-loop containing nucleoside triphosphate hydrolases"/>
    <property type="match status" value="1"/>
</dbReference>
<keyword evidence="7 11" id="KW-0175">Coiled coil</keyword>
<dbReference type="AlphaFoldDB" id="A0A8V0ZCG8"/>
<evidence type="ECO:0000313" key="13">
    <source>
        <dbReference type="Ensembl" id="ENSGALP00010026206.1"/>
    </source>
</evidence>
<evidence type="ECO:0000256" key="3">
    <source>
        <dbReference type="ARBA" id="ARBA00022741"/>
    </source>
</evidence>
<evidence type="ECO:0000256" key="4">
    <source>
        <dbReference type="ARBA" id="ARBA00022787"/>
    </source>
</evidence>
<keyword evidence="9" id="KW-0342">GTP-binding</keyword>
<keyword evidence="15" id="KW-1267">Proteomics identification</keyword>
<reference evidence="13" key="1">
    <citation type="submission" date="2020-11" db="EMBL/GenBank/DDBJ databases">
        <title>Gallus gallus (Chicken) genome, bGalGal1, GRCg7b, maternal haplotype autosomes + Z &amp; W.</title>
        <authorList>
            <person name="Warren W."/>
            <person name="Formenti G."/>
            <person name="Fedrigo O."/>
            <person name="Haase B."/>
            <person name="Mountcastle J."/>
            <person name="Balacco J."/>
            <person name="Tracey A."/>
            <person name="Schneider V."/>
            <person name="Okimoto R."/>
            <person name="Cheng H."/>
            <person name="Hawken R."/>
            <person name="Howe K."/>
            <person name="Jarvis E.D."/>
        </authorList>
    </citation>
    <scope>NUCLEOTIDE SEQUENCE [LARGE SCALE GENOMIC DNA]</scope>
    <source>
        <strain evidence="13">Broiler</strain>
    </source>
</reference>
<dbReference type="GO" id="GO:0005741">
    <property type="term" value="C:mitochondrial outer membrane"/>
    <property type="evidence" value="ECO:0007669"/>
    <property type="project" value="UniProtKB-SubCell"/>
</dbReference>
<evidence type="ECO:0000256" key="7">
    <source>
        <dbReference type="ARBA" id="ARBA00023054"/>
    </source>
</evidence>
<dbReference type="InterPro" id="IPR006884">
    <property type="entry name" value="Fzo/mitofusin_HR2"/>
</dbReference>
<keyword evidence="14" id="KW-1185">Reference proteome</keyword>
<reference evidence="13" key="3">
    <citation type="submission" date="2025-09" db="UniProtKB">
        <authorList>
            <consortium name="Ensembl"/>
        </authorList>
    </citation>
    <scope>IDENTIFICATION</scope>
    <source>
        <strain evidence="13">broiler</strain>
    </source>
</reference>
<dbReference type="PANTHER" id="PTHR10465:SF2">
    <property type="entry name" value="MITOFUSIN-1"/>
    <property type="match status" value="1"/>
</dbReference>
<sequence>MAEAAVSPLKHFVLAKKTITAIFEQLLDYVTEGAAFVEATYRNPELEHVATEDELAEIQAYKKKLAVIGEVLSRRHMKVAFFGRTSSGKSSVINAMLWDKVLPSGIGHTTNCFLSVEGTDGDKAYLMTEGSDEKKSVKTVNQLAHALHMDKDLKAGCLVHVFWPKSKCALLRDDLVLVDRSLTEECMTVSDEKHFFHKVNERLSKPNIFILNNRWDASASEPEYMEDVRRQHMERCLTFLVDELKVIDPVEARNRIFFVSAKEVLSARRQKAQGMPESGGALAEGFQTRFQEFQNFEQIFEECISQSAVKTKFEQHTIRAKQIIDTVKNIMDAINVAAAEKRVLSMEEREDQKDRLDFVRNQLNILTEDTKEKIKRVTEEVENKVSNDFFLCVLVCLFVCLFEKSFWILVVLKAGQHCKDSTWEYTVRLSVLTHPHYSVLFLENLKPLLPSGAQNQLHLLIPCRKFDLSYDLNCHSLCADFQEDIMFHFSLGWTSLVNRFLGPKHAQRVLLGLADPNLQIPRPLATTPSAASLPAATPENTSPDDFMVPLVMSLASLTSRTSMSIIVVGGVIWKTVGWKLISLSLSMYGLLYLYERLTWTTKAKERAFKQQFVNYATEKLQMIVSLTSANCSHQVQQEMATTFARLCQQVDVTQKNLEKEIARLSKEIDQLENIQSHSKQLRNKAIHLENELDRFTKHFLQKSK</sequence>
<accession>A0A8V0ZCG8</accession>
<feature type="coiled-coil region" evidence="11">
    <location>
        <begin position="349"/>
        <end position="380"/>
    </location>
</feature>
<dbReference type="InterPro" id="IPR027417">
    <property type="entry name" value="P-loop_NTPase"/>
</dbReference>
<dbReference type="GeneTree" id="ENSGT00390000013727"/>
<evidence type="ECO:0000259" key="12">
    <source>
        <dbReference type="PROSITE" id="PS51718"/>
    </source>
</evidence>
<keyword evidence="4" id="KW-1000">Mitochondrion outer membrane</keyword>
<keyword evidence="10" id="KW-0472">Membrane</keyword>
<dbReference type="Pfam" id="PF00350">
    <property type="entry name" value="Dynamin_N"/>
    <property type="match status" value="1"/>
</dbReference>
<dbReference type="InterPro" id="IPR045063">
    <property type="entry name" value="Dynamin_N"/>
</dbReference>
<gene>
    <name evidence="13" type="primary">MFN1</name>
</gene>
<dbReference type="PANTHER" id="PTHR10465">
    <property type="entry name" value="TRANSMEMBRANE GTPASE FZO1"/>
    <property type="match status" value="1"/>
</dbReference>
<dbReference type="Gene3D" id="3.40.50.300">
    <property type="entry name" value="P-loop containing nucleotide triphosphate hydrolases"/>
    <property type="match status" value="1"/>
</dbReference>
<feature type="coiled-coil region" evidence="11">
    <location>
        <begin position="647"/>
        <end position="698"/>
    </location>
</feature>
<evidence type="ECO:0000256" key="10">
    <source>
        <dbReference type="ARBA" id="ARBA00023136"/>
    </source>
</evidence>
<keyword evidence="8" id="KW-0496">Mitochondrion</keyword>
<evidence type="ECO:0000256" key="6">
    <source>
        <dbReference type="ARBA" id="ARBA00022989"/>
    </source>
</evidence>
<dbReference type="GO" id="GO:0003924">
    <property type="term" value="F:GTPase activity"/>
    <property type="evidence" value="ECO:0007669"/>
    <property type="project" value="InterPro"/>
</dbReference>
<feature type="domain" description="Dynamin-type G" evidence="12">
    <location>
        <begin position="190"/>
        <end position="297"/>
    </location>
</feature>
<comment type="subcellular location">
    <subcellularLocation>
        <location evidence="1">Mitochondrion outer membrane</location>
        <topology evidence="1">Multi-pass membrane protein</topology>
    </subcellularLocation>
</comment>
<dbReference type="GO" id="GO:0008053">
    <property type="term" value="P:mitochondrial fusion"/>
    <property type="evidence" value="ECO:0007669"/>
    <property type="project" value="InterPro"/>
</dbReference>
<evidence type="ECO:0000256" key="5">
    <source>
        <dbReference type="ARBA" id="ARBA00022801"/>
    </source>
</evidence>
<proteinExistence type="evidence at protein level"/>
<keyword evidence="3" id="KW-0547">Nucleotide-binding</keyword>
<keyword evidence="5" id="KW-0378">Hydrolase</keyword>
<dbReference type="InterPro" id="IPR027094">
    <property type="entry name" value="Mitofusin_fam"/>
</dbReference>
<dbReference type="PROSITE" id="PS51718">
    <property type="entry name" value="G_DYNAMIN_2"/>
    <property type="match status" value="2"/>
</dbReference>
<dbReference type="Pfam" id="PF04799">
    <property type="entry name" value="Fzo_mitofusin"/>
    <property type="match status" value="1"/>
</dbReference>
<dbReference type="Ensembl" id="ENSGALT00010044087.1">
    <property type="protein sequence ID" value="ENSGALP00010026206.1"/>
    <property type="gene ID" value="ENSGALG00010018255.1"/>
</dbReference>
<reference evidence="13" key="2">
    <citation type="submission" date="2025-08" db="UniProtKB">
        <authorList>
            <consortium name="Ensembl"/>
        </authorList>
    </citation>
    <scope>IDENTIFICATION</scope>
    <source>
        <strain evidence="13">broiler</strain>
    </source>
</reference>
<feature type="domain" description="Dynamin-type G" evidence="12">
    <location>
        <begin position="73"/>
        <end position="179"/>
    </location>
</feature>
<keyword evidence="6" id="KW-1133">Transmembrane helix</keyword>
<dbReference type="GO" id="GO:0005525">
    <property type="term" value="F:GTP binding"/>
    <property type="evidence" value="ECO:0007669"/>
    <property type="project" value="UniProtKB-KW"/>
</dbReference>
<evidence type="ECO:0007829" key="15">
    <source>
        <dbReference type="PeptideAtlas" id="A0A8V0ZCG8"/>
    </source>
</evidence>
<evidence type="ECO:0000256" key="11">
    <source>
        <dbReference type="SAM" id="Coils"/>
    </source>
</evidence>